<dbReference type="InterPro" id="IPR029068">
    <property type="entry name" value="Glyas_Bleomycin-R_OHBP_Dase"/>
</dbReference>
<dbReference type="EMBL" id="JAFBFH010000007">
    <property type="protein sequence ID" value="MBM7714380.1"/>
    <property type="molecule type" value="Genomic_DNA"/>
</dbReference>
<accession>A0ABS2R4Q1</accession>
<protein>
    <submittedName>
        <fullName evidence="2">Catechol 2,3-dioxygenase</fullName>
        <ecNumber evidence="2">1.13.11.2</ecNumber>
    </submittedName>
</protein>
<dbReference type="CDD" id="cd07255">
    <property type="entry name" value="VOC_BsCatE_like_N"/>
    <property type="match status" value="1"/>
</dbReference>
<dbReference type="PANTHER" id="PTHR43279">
    <property type="entry name" value="CATECHOL-2,3-DIOXYGENASE"/>
    <property type="match status" value="1"/>
</dbReference>
<sequence>MVHPIVGTIQLTVRDLERAADFYQNILGLRLLKRTGSAAVFTADGKRALLALEENKHAKPRKGRTTGLYHMAFLLPDRSSLADVLQHFIDIRLPLQGASDHHVSEAIYLADPEGNGIEIYADRSPDTWRKGDQIFMTTAALNVENLMEDASESGWKGMPSATVMGHIHLQVADLVSSEHFYCDGLGFDKILHYGSQALFISKHRYHHHIGLNTWNSAGAPPPEENSTGLKRYSLLFSSEEEREKAVRRLDKINVSIFREKGIIIVKDPSDIQIKLEVDHKGEHE</sequence>
<dbReference type="Gene3D" id="3.10.180.10">
    <property type="entry name" value="2,3-Dihydroxybiphenyl 1,2-Dioxygenase, domain 1"/>
    <property type="match status" value="2"/>
</dbReference>
<evidence type="ECO:0000313" key="2">
    <source>
        <dbReference type="EMBL" id="MBM7714380.1"/>
    </source>
</evidence>
<feature type="domain" description="VOC" evidence="1">
    <location>
        <begin position="5"/>
        <end position="122"/>
    </location>
</feature>
<dbReference type="EC" id="1.13.11.2" evidence="2"/>
<evidence type="ECO:0000313" key="3">
    <source>
        <dbReference type="Proteomes" id="UP000823485"/>
    </source>
</evidence>
<name>A0ABS2R4Q1_9BACI</name>
<gene>
    <name evidence="2" type="ORF">JOC94_001352</name>
</gene>
<proteinExistence type="predicted"/>
<dbReference type="Pfam" id="PF00903">
    <property type="entry name" value="Glyoxalase"/>
    <property type="match status" value="2"/>
</dbReference>
<keyword evidence="2" id="KW-0560">Oxidoreductase</keyword>
<evidence type="ECO:0000259" key="1">
    <source>
        <dbReference type="PROSITE" id="PS51819"/>
    </source>
</evidence>
<dbReference type="PANTHER" id="PTHR43279:SF1">
    <property type="entry name" value="CATECHOL-2,3-DIOXYGENASE"/>
    <property type="match status" value="1"/>
</dbReference>
<reference evidence="2 3" key="1">
    <citation type="submission" date="2021-01" db="EMBL/GenBank/DDBJ databases">
        <title>Genomic Encyclopedia of Type Strains, Phase IV (KMG-IV): sequencing the most valuable type-strain genomes for metagenomic binning, comparative biology and taxonomic classification.</title>
        <authorList>
            <person name="Goeker M."/>
        </authorList>
    </citation>
    <scope>NUCLEOTIDE SEQUENCE [LARGE SCALE GENOMIC DNA]</scope>
    <source>
        <strain evidence="2 3">DSM 105453</strain>
    </source>
</reference>
<dbReference type="RefSeq" id="WP_077109714.1">
    <property type="nucleotide sequence ID" value="NZ_JAFBFH010000007.1"/>
</dbReference>
<dbReference type="InterPro" id="IPR004360">
    <property type="entry name" value="Glyas_Fos-R_dOase_dom"/>
</dbReference>
<dbReference type="PROSITE" id="PS51819">
    <property type="entry name" value="VOC"/>
    <property type="match status" value="1"/>
</dbReference>
<organism evidence="2 3">
    <name type="scientific">Siminovitchia thermophila</name>
    <dbReference type="NCBI Taxonomy" id="1245522"/>
    <lineage>
        <taxon>Bacteria</taxon>
        <taxon>Bacillati</taxon>
        <taxon>Bacillota</taxon>
        <taxon>Bacilli</taxon>
        <taxon>Bacillales</taxon>
        <taxon>Bacillaceae</taxon>
        <taxon>Siminovitchia</taxon>
    </lineage>
</organism>
<comment type="caution">
    <text evidence="2">The sequence shown here is derived from an EMBL/GenBank/DDBJ whole genome shotgun (WGS) entry which is preliminary data.</text>
</comment>
<dbReference type="GO" id="GO:0018577">
    <property type="term" value="F:catechol 2,3-dioxygenase activity"/>
    <property type="evidence" value="ECO:0007669"/>
    <property type="project" value="UniProtKB-EC"/>
</dbReference>
<keyword evidence="3" id="KW-1185">Reference proteome</keyword>
<dbReference type="InterPro" id="IPR037523">
    <property type="entry name" value="VOC_core"/>
</dbReference>
<dbReference type="SUPFAM" id="SSF54593">
    <property type="entry name" value="Glyoxalase/Bleomycin resistance protein/Dihydroxybiphenyl dioxygenase"/>
    <property type="match status" value="2"/>
</dbReference>
<dbReference type="Proteomes" id="UP000823485">
    <property type="component" value="Unassembled WGS sequence"/>
</dbReference>